<organism evidence="6 7">
    <name type="scientific">Candidatus Marimicrobium litorale</name>
    <dbReference type="NCBI Taxonomy" id="2518991"/>
    <lineage>
        <taxon>Bacteria</taxon>
        <taxon>Pseudomonadati</taxon>
        <taxon>Pseudomonadota</taxon>
        <taxon>Gammaproteobacteria</taxon>
        <taxon>Cellvibrionales</taxon>
        <taxon>Halieaceae</taxon>
        <taxon>Marimicrobium</taxon>
    </lineage>
</organism>
<dbReference type="PROSITE" id="PS50305">
    <property type="entry name" value="SIRTUIN"/>
    <property type="match status" value="1"/>
</dbReference>
<feature type="domain" description="Deacetylase sirtuin-type" evidence="5">
    <location>
        <begin position="1"/>
        <end position="55"/>
    </location>
</feature>
<name>A0ABT3T2E8_9GAMM</name>
<evidence type="ECO:0000256" key="4">
    <source>
        <dbReference type="PROSITE-ProRule" id="PRU00236"/>
    </source>
</evidence>
<evidence type="ECO:0000256" key="3">
    <source>
        <dbReference type="ARBA" id="ARBA00023027"/>
    </source>
</evidence>
<proteinExistence type="predicted"/>
<accession>A0ABT3T2E8</accession>
<evidence type="ECO:0000256" key="2">
    <source>
        <dbReference type="ARBA" id="ARBA00022679"/>
    </source>
</evidence>
<dbReference type="InterPro" id="IPR029035">
    <property type="entry name" value="DHS-like_NAD/FAD-binding_dom"/>
</dbReference>
<gene>
    <name evidence="6" type="ORF">EYC82_03610</name>
</gene>
<evidence type="ECO:0000256" key="1">
    <source>
        <dbReference type="ARBA" id="ARBA00012928"/>
    </source>
</evidence>
<dbReference type="Gene3D" id="3.40.50.1220">
    <property type="entry name" value="TPP-binding domain"/>
    <property type="match status" value="1"/>
</dbReference>
<keyword evidence="2" id="KW-0808">Transferase</keyword>
<dbReference type="InterPro" id="IPR026590">
    <property type="entry name" value="Ssirtuin_cat_dom"/>
</dbReference>
<evidence type="ECO:0000313" key="6">
    <source>
        <dbReference type="EMBL" id="MCX2976436.1"/>
    </source>
</evidence>
<reference evidence="6" key="1">
    <citation type="submission" date="2019-02" db="EMBL/GenBank/DDBJ databases">
        <authorList>
            <person name="Li S.-H."/>
        </authorList>
    </citation>
    <scope>NUCLEOTIDE SEQUENCE</scope>
    <source>
        <strain evidence="6">IMCC11814</strain>
    </source>
</reference>
<comment type="caution">
    <text evidence="6">The sequence shown here is derived from an EMBL/GenBank/DDBJ whole genome shotgun (WGS) entry which is preliminary data.</text>
</comment>
<dbReference type="Pfam" id="PF02146">
    <property type="entry name" value="SIR2"/>
    <property type="match status" value="1"/>
</dbReference>
<dbReference type="InterPro" id="IPR003000">
    <property type="entry name" value="Sirtuin"/>
</dbReference>
<dbReference type="SUPFAM" id="SSF52467">
    <property type="entry name" value="DHS-like NAD/FAD-binding domain"/>
    <property type="match status" value="1"/>
</dbReference>
<keyword evidence="3" id="KW-0520">NAD</keyword>
<keyword evidence="7" id="KW-1185">Reference proteome</keyword>
<evidence type="ECO:0000313" key="7">
    <source>
        <dbReference type="Proteomes" id="UP001143304"/>
    </source>
</evidence>
<dbReference type="EMBL" id="SHNO01000001">
    <property type="protein sequence ID" value="MCX2976436.1"/>
    <property type="molecule type" value="Genomic_DNA"/>
</dbReference>
<dbReference type="EC" id="2.3.1.286" evidence="1"/>
<sequence length="55" mass="6200">MDPRVIRSVRPDIVWFGEIPCSMNDISRRLIQCNLFVSIGPSGVVYPAARLVRKA</sequence>
<protein>
    <recommendedName>
        <fullName evidence="1">protein acetyllysine N-acetyltransferase</fullName>
        <ecNumber evidence="1">2.3.1.286</ecNumber>
    </recommendedName>
</protein>
<evidence type="ECO:0000259" key="5">
    <source>
        <dbReference type="PROSITE" id="PS50305"/>
    </source>
</evidence>
<comment type="caution">
    <text evidence="4">Lacks conserved residue(s) required for the propagation of feature annotation.</text>
</comment>
<dbReference type="Proteomes" id="UP001143304">
    <property type="component" value="Unassembled WGS sequence"/>
</dbReference>